<keyword evidence="8" id="KW-0539">Nucleus</keyword>
<evidence type="ECO:0000256" key="9">
    <source>
        <dbReference type="PROSITE-ProRule" id="PRU00042"/>
    </source>
</evidence>
<evidence type="ECO:0000256" key="2">
    <source>
        <dbReference type="ARBA" id="ARBA00010831"/>
    </source>
</evidence>
<comment type="subcellular location">
    <subcellularLocation>
        <location evidence="1">Nucleus</location>
    </subcellularLocation>
</comment>
<evidence type="ECO:0000256" key="5">
    <source>
        <dbReference type="ARBA" id="ARBA00022771"/>
    </source>
</evidence>
<accession>A0A8J5JFF0</accession>
<evidence type="ECO:0000256" key="6">
    <source>
        <dbReference type="ARBA" id="ARBA00022833"/>
    </source>
</evidence>
<evidence type="ECO:0000256" key="1">
    <source>
        <dbReference type="ARBA" id="ARBA00004123"/>
    </source>
</evidence>
<evidence type="ECO:0000256" key="10">
    <source>
        <dbReference type="SAM" id="MobiDB-lite"/>
    </source>
</evidence>
<keyword evidence="7" id="KW-0238">DNA-binding</keyword>
<feature type="compositionally biased region" description="Basic and acidic residues" evidence="10">
    <location>
        <begin position="47"/>
        <end position="63"/>
    </location>
</feature>
<dbReference type="InterPro" id="IPR013087">
    <property type="entry name" value="Znf_C2H2_type"/>
</dbReference>
<dbReference type="InterPro" id="IPR043359">
    <property type="entry name" value="GLI-like"/>
</dbReference>
<comment type="similarity">
    <text evidence="2">Belongs to the GLI C2H2-type zinc-finger protein family.</text>
</comment>
<evidence type="ECO:0000313" key="13">
    <source>
        <dbReference type="Proteomes" id="UP000747542"/>
    </source>
</evidence>
<dbReference type="SUPFAM" id="SSF57667">
    <property type="entry name" value="beta-beta-alpha zinc fingers"/>
    <property type="match status" value="3"/>
</dbReference>
<evidence type="ECO:0000313" key="12">
    <source>
        <dbReference type="EMBL" id="KAG7155654.1"/>
    </source>
</evidence>
<protein>
    <submittedName>
        <fullName evidence="12">Zinc finger protein GLIS2-like</fullName>
    </submittedName>
</protein>
<dbReference type="Gene3D" id="3.30.160.60">
    <property type="entry name" value="Classic Zinc Finger"/>
    <property type="match status" value="5"/>
</dbReference>
<dbReference type="PANTHER" id="PTHR45718">
    <property type="entry name" value="TRANSCRIPTIONAL ACTIVATOR CUBITUS INTERRUPTUS"/>
    <property type="match status" value="1"/>
</dbReference>
<evidence type="ECO:0000256" key="7">
    <source>
        <dbReference type="ARBA" id="ARBA00023125"/>
    </source>
</evidence>
<feature type="region of interest" description="Disordered" evidence="10">
    <location>
        <begin position="1"/>
        <end position="21"/>
    </location>
</feature>
<proteinExistence type="inferred from homology"/>
<feature type="region of interest" description="Disordered" evidence="10">
    <location>
        <begin position="228"/>
        <end position="293"/>
    </location>
</feature>
<keyword evidence="6" id="KW-0862">Zinc</keyword>
<feature type="domain" description="C2H2-type" evidence="11">
    <location>
        <begin position="143"/>
        <end position="170"/>
    </location>
</feature>
<dbReference type="FunFam" id="3.30.160.60:FF:001102">
    <property type="entry name" value="Transcription factor IIIA"/>
    <property type="match status" value="1"/>
</dbReference>
<feature type="domain" description="C2H2-type" evidence="11">
    <location>
        <begin position="201"/>
        <end position="232"/>
    </location>
</feature>
<feature type="compositionally biased region" description="Pro residues" evidence="10">
    <location>
        <begin position="275"/>
        <end position="290"/>
    </location>
</feature>
<feature type="compositionally biased region" description="Basic residues" evidence="10">
    <location>
        <begin position="1"/>
        <end position="13"/>
    </location>
</feature>
<dbReference type="GO" id="GO:0005634">
    <property type="term" value="C:nucleus"/>
    <property type="evidence" value="ECO:0007669"/>
    <property type="project" value="UniProtKB-SubCell"/>
</dbReference>
<dbReference type="GO" id="GO:0000978">
    <property type="term" value="F:RNA polymerase II cis-regulatory region sequence-specific DNA binding"/>
    <property type="evidence" value="ECO:0007669"/>
    <property type="project" value="TreeGrafter"/>
</dbReference>
<gene>
    <name evidence="12" type="primary">Glis2-L</name>
    <name evidence="12" type="ORF">Hamer_G016030</name>
</gene>
<dbReference type="InterPro" id="IPR036236">
    <property type="entry name" value="Znf_C2H2_sf"/>
</dbReference>
<dbReference type="GO" id="GO:0000981">
    <property type="term" value="F:DNA-binding transcription factor activity, RNA polymerase II-specific"/>
    <property type="evidence" value="ECO:0007669"/>
    <property type="project" value="TreeGrafter"/>
</dbReference>
<dbReference type="Pfam" id="PF00096">
    <property type="entry name" value="zf-C2H2"/>
    <property type="match status" value="3"/>
</dbReference>
<feature type="compositionally biased region" description="Low complexity" evidence="10">
    <location>
        <begin position="261"/>
        <end position="274"/>
    </location>
</feature>
<feature type="compositionally biased region" description="Polar residues" evidence="10">
    <location>
        <begin position="234"/>
        <end position="246"/>
    </location>
</feature>
<dbReference type="FunFam" id="3.30.160.60:FF:000358">
    <property type="entry name" value="zinc finger protein 24"/>
    <property type="match status" value="1"/>
</dbReference>
<reference evidence="12" key="1">
    <citation type="journal article" date="2021" name="Sci. Adv.">
        <title>The American lobster genome reveals insights on longevity, neural, and immune adaptations.</title>
        <authorList>
            <person name="Polinski J.M."/>
            <person name="Zimin A.V."/>
            <person name="Clark K.F."/>
            <person name="Kohn A.B."/>
            <person name="Sadowski N."/>
            <person name="Timp W."/>
            <person name="Ptitsyn A."/>
            <person name="Khanna P."/>
            <person name="Romanova D.Y."/>
            <person name="Williams P."/>
            <person name="Greenwood S.J."/>
            <person name="Moroz L.L."/>
            <person name="Walt D.R."/>
            <person name="Bodnar A.G."/>
        </authorList>
    </citation>
    <scope>NUCLEOTIDE SEQUENCE</scope>
    <source>
        <strain evidence="12">GMGI-L3</strain>
    </source>
</reference>
<dbReference type="EMBL" id="JAHLQT010041065">
    <property type="protein sequence ID" value="KAG7155654.1"/>
    <property type="molecule type" value="Genomic_DNA"/>
</dbReference>
<name>A0A8J5JFF0_HOMAM</name>
<dbReference type="FunFam" id="3.30.160.60:FF:000359">
    <property type="entry name" value="GLIS family zinc finger 2"/>
    <property type="match status" value="1"/>
</dbReference>
<keyword evidence="13" id="KW-1185">Reference proteome</keyword>
<dbReference type="InterPro" id="IPR056436">
    <property type="entry name" value="Znf-C2H2_ZIC1-5/GLI1-3-like"/>
</dbReference>
<dbReference type="PANTHER" id="PTHR45718:SF8">
    <property type="entry name" value="GLIS FAMILY ZINC FINGER 2"/>
    <property type="match status" value="1"/>
</dbReference>
<dbReference type="PROSITE" id="PS50157">
    <property type="entry name" value="ZINC_FINGER_C2H2_2"/>
    <property type="match status" value="4"/>
</dbReference>
<evidence type="ECO:0000256" key="4">
    <source>
        <dbReference type="ARBA" id="ARBA00022737"/>
    </source>
</evidence>
<dbReference type="PROSITE" id="PS00028">
    <property type="entry name" value="ZINC_FINGER_C2H2_1"/>
    <property type="match status" value="4"/>
</dbReference>
<organism evidence="12 13">
    <name type="scientific">Homarus americanus</name>
    <name type="common">American lobster</name>
    <dbReference type="NCBI Taxonomy" id="6706"/>
    <lineage>
        <taxon>Eukaryota</taxon>
        <taxon>Metazoa</taxon>
        <taxon>Ecdysozoa</taxon>
        <taxon>Arthropoda</taxon>
        <taxon>Crustacea</taxon>
        <taxon>Multicrustacea</taxon>
        <taxon>Malacostraca</taxon>
        <taxon>Eumalacostraca</taxon>
        <taxon>Eucarida</taxon>
        <taxon>Decapoda</taxon>
        <taxon>Pleocyemata</taxon>
        <taxon>Astacidea</taxon>
        <taxon>Nephropoidea</taxon>
        <taxon>Nephropidae</taxon>
        <taxon>Homarus</taxon>
    </lineage>
</organism>
<feature type="region of interest" description="Disordered" evidence="10">
    <location>
        <begin position="33"/>
        <end position="65"/>
    </location>
</feature>
<dbReference type="Pfam" id="PF23561">
    <property type="entry name" value="zf-C2H2_15"/>
    <property type="match status" value="1"/>
</dbReference>
<feature type="domain" description="C2H2-type" evidence="11">
    <location>
        <begin position="171"/>
        <end position="200"/>
    </location>
</feature>
<dbReference type="Proteomes" id="UP000747542">
    <property type="component" value="Unassembled WGS sequence"/>
</dbReference>
<evidence type="ECO:0000259" key="11">
    <source>
        <dbReference type="PROSITE" id="PS50157"/>
    </source>
</evidence>
<evidence type="ECO:0000256" key="8">
    <source>
        <dbReference type="ARBA" id="ARBA00023242"/>
    </source>
</evidence>
<dbReference type="AlphaFoldDB" id="A0A8J5JFF0"/>
<keyword evidence="5 9" id="KW-0863">Zinc-finger</keyword>
<feature type="region of interest" description="Disordered" evidence="10">
    <location>
        <begin position="369"/>
        <end position="390"/>
    </location>
</feature>
<keyword evidence="3" id="KW-0479">Metal-binding</keyword>
<dbReference type="GO" id="GO:0008270">
    <property type="term" value="F:zinc ion binding"/>
    <property type="evidence" value="ECO:0007669"/>
    <property type="project" value="UniProtKB-KW"/>
</dbReference>
<sequence>MTRRTFTSHHHHLHEANIIPSRKDHLCTQEANIRRRPRHHQQGQDVTSREGGDDGATLHHDMTPDCPMSPGEQDAPDLICKWVGCGLGFESLDELVSHLTAAHVTSQHGAFFCFWHGCSRTKGFNARYKMLIHIRTHTNERPYVCSQCDKRFSRQENLRIHARTHTGEKPYVCTVPGCGKAYSNSSDRFKHTRTHFVDKPYECRHPGCGKRYTDPSSLRKHVKIYGHYRRPEDQNPSFSLPPTTASDLLDPSMAASARLDLSPSPSSSGSSLVPSPVPSTPSPSLLPPTLFPGAPTGPSMSMGAAGISSWGSVSAAAWTVALQQCQAAGLLFQGGAGLAGLGGLHPHPHMVEEEEEEEEVEEMDTATALDLSMCPSPLDLSLPSSRSKHQ</sequence>
<dbReference type="SMART" id="SM00355">
    <property type="entry name" value="ZnF_C2H2"/>
    <property type="match status" value="5"/>
</dbReference>
<evidence type="ECO:0000256" key="3">
    <source>
        <dbReference type="ARBA" id="ARBA00022723"/>
    </source>
</evidence>
<comment type="caution">
    <text evidence="12">The sequence shown here is derived from an EMBL/GenBank/DDBJ whole genome shotgun (WGS) entry which is preliminary data.</text>
</comment>
<keyword evidence="4" id="KW-0677">Repeat</keyword>
<feature type="domain" description="C2H2-type" evidence="11">
    <location>
        <begin position="111"/>
        <end position="142"/>
    </location>
</feature>